<accession>A0A0A8ZUW9</accession>
<proteinExistence type="predicted"/>
<keyword evidence="1" id="KW-1133">Transmembrane helix</keyword>
<keyword evidence="1" id="KW-0812">Transmembrane</keyword>
<feature type="transmembrane region" description="Helical" evidence="1">
    <location>
        <begin position="20"/>
        <end position="39"/>
    </location>
</feature>
<name>A0A0A8ZUW9_ARUDO</name>
<protein>
    <submittedName>
        <fullName evidence="2">Uncharacterized protein</fullName>
    </submittedName>
</protein>
<sequence length="43" mass="4895">MVMRKQYGSTSKLSIAITRCSVISSSSLYLICTFVQIHLPMHY</sequence>
<dbReference type="AlphaFoldDB" id="A0A0A8ZUW9"/>
<organism evidence="2">
    <name type="scientific">Arundo donax</name>
    <name type="common">Giant reed</name>
    <name type="synonym">Donax arundinaceus</name>
    <dbReference type="NCBI Taxonomy" id="35708"/>
    <lineage>
        <taxon>Eukaryota</taxon>
        <taxon>Viridiplantae</taxon>
        <taxon>Streptophyta</taxon>
        <taxon>Embryophyta</taxon>
        <taxon>Tracheophyta</taxon>
        <taxon>Spermatophyta</taxon>
        <taxon>Magnoliopsida</taxon>
        <taxon>Liliopsida</taxon>
        <taxon>Poales</taxon>
        <taxon>Poaceae</taxon>
        <taxon>PACMAD clade</taxon>
        <taxon>Arundinoideae</taxon>
        <taxon>Arundineae</taxon>
        <taxon>Arundo</taxon>
    </lineage>
</organism>
<dbReference type="EMBL" id="GBRH01256392">
    <property type="protein sequence ID" value="JAD41503.1"/>
    <property type="molecule type" value="Transcribed_RNA"/>
</dbReference>
<evidence type="ECO:0000313" key="2">
    <source>
        <dbReference type="EMBL" id="JAD41503.1"/>
    </source>
</evidence>
<keyword evidence="1" id="KW-0472">Membrane</keyword>
<reference evidence="2" key="1">
    <citation type="submission" date="2014-09" db="EMBL/GenBank/DDBJ databases">
        <authorList>
            <person name="Magalhaes I.L.F."/>
            <person name="Oliveira U."/>
            <person name="Santos F.R."/>
            <person name="Vidigal T.H.D.A."/>
            <person name="Brescovit A.D."/>
            <person name="Santos A.J."/>
        </authorList>
    </citation>
    <scope>NUCLEOTIDE SEQUENCE</scope>
    <source>
        <tissue evidence="2">Shoot tissue taken approximately 20 cm above the soil surface</tissue>
    </source>
</reference>
<evidence type="ECO:0000256" key="1">
    <source>
        <dbReference type="SAM" id="Phobius"/>
    </source>
</evidence>
<reference evidence="2" key="2">
    <citation type="journal article" date="2015" name="Data Brief">
        <title>Shoot transcriptome of the giant reed, Arundo donax.</title>
        <authorList>
            <person name="Barrero R.A."/>
            <person name="Guerrero F.D."/>
            <person name="Moolhuijzen P."/>
            <person name="Goolsby J.A."/>
            <person name="Tidwell J."/>
            <person name="Bellgard S.E."/>
            <person name="Bellgard M.I."/>
        </authorList>
    </citation>
    <scope>NUCLEOTIDE SEQUENCE</scope>
    <source>
        <tissue evidence="2">Shoot tissue taken approximately 20 cm above the soil surface</tissue>
    </source>
</reference>